<evidence type="ECO:0000313" key="3">
    <source>
        <dbReference type="Proteomes" id="UP000521943"/>
    </source>
</evidence>
<comment type="caution">
    <text evidence="2">The sequence shown here is derived from an EMBL/GenBank/DDBJ whole genome shotgun (WGS) entry which is preliminary data.</text>
</comment>
<dbReference type="OrthoDB" id="3207600at2759"/>
<evidence type="ECO:0000256" key="1">
    <source>
        <dbReference type="SAM" id="MobiDB-lite"/>
    </source>
</evidence>
<feature type="compositionally biased region" description="Acidic residues" evidence="1">
    <location>
        <begin position="154"/>
        <end position="172"/>
    </location>
</feature>
<evidence type="ECO:0000313" key="2">
    <source>
        <dbReference type="EMBL" id="KAF6754455.1"/>
    </source>
</evidence>
<name>A0A8H6HWE2_9AGAR</name>
<accession>A0A8H6HWE2</accession>
<dbReference type="Proteomes" id="UP000521943">
    <property type="component" value="Unassembled WGS sequence"/>
</dbReference>
<dbReference type="EMBL" id="JACGCI010000034">
    <property type="protein sequence ID" value="KAF6754455.1"/>
    <property type="molecule type" value="Genomic_DNA"/>
</dbReference>
<reference evidence="2 3" key="1">
    <citation type="submission" date="2020-07" db="EMBL/GenBank/DDBJ databases">
        <title>Comparative genomics of pyrophilous fungi reveals a link between fire events and developmental genes.</title>
        <authorList>
            <consortium name="DOE Joint Genome Institute"/>
            <person name="Steindorff A.S."/>
            <person name="Carver A."/>
            <person name="Calhoun S."/>
            <person name="Stillman K."/>
            <person name="Liu H."/>
            <person name="Lipzen A."/>
            <person name="Pangilinan J."/>
            <person name="Labutti K."/>
            <person name="Bruns T.D."/>
            <person name="Grigoriev I.V."/>
        </authorList>
    </citation>
    <scope>NUCLEOTIDE SEQUENCE [LARGE SCALE GENOMIC DNA]</scope>
    <source>
        <strain evidence="2 3">CBS 144469</strain>
    </source>
</reference>
<feature type="region of interest" description="Disordered" evidence="1">
    <location>
        <begin position="1"/>
        <end position="48"/>
    </location>
</feature>
<organism evidence="2 3">
    <name type="scientific">Ephemerocybe angulata</name>
    <dbReference type="NCBI Taxonomy" id="980116"/>
    <lineage>
        <taxon>Eukaryota</taxon>
        <taxon>Fungi</taxon>
        <taxon>Dikarya</taxon>
        <taxon>Basidiomycota</taxon>
        <taxon>Agaricomycotina</taxon>
        <taxon>Agaricomycetes</taxon>
        <taxon>Agaricomycetidae</taxon>
        <taxon>Agaricales</taxon>
        <taxon>Agaricineae</taxon>
        <taxon>Psathyrellaceae</taxon>
        <taxon>Ephemerocybe</taxon>
    </lineage>
</organism>
<keyword evidence="3" id="KW-1185">Reference proteome</keyword>
<feature type="region of interest" description="Disordered" evidence="1">
    <location>
        <begin position="152"/>
        <end position="172"/>
    </location>
</feature>
<gene>
    <name evidence="2" type="ORF">DFP72DRAFT_899106</name>
</gene>
<protein>
    <submittedName>
        <fullName evidence="2">Uncharacterized protein</fullName>
    </submittedName>
</protein>
<dbReference type="AlphaFoldDB" id="A0A8H6HWE2"/>
<proteinExistence type="predicted"/>
<feature type="compositionally biased region" description="Low complexity" evidence="1">
    <location>
        <begin position="8"/>
        <end position="38"/>
    </location>
</feature>
<sequence>MHSGKPHSATSTQSATANTSSSPSCATLTSPCSTSCSGPSPPKSQPSVRVLAASLDTTRPPKTRNIASCQPSSSNFGTKSLARKLARISTACLSPMPDKSLQDSFEDLVTPGMLIELYQTHAPFTWGLLHTFAASPNLYRRRRAAKTKRRLVEETAESDEEFDDGENLEEDPDVNTVEAVMDSGSDSCAMGVGSWWL</sequence>